<dbReference type="Proteomes" id="UP001221411">
    <property type="component" value="Unassembled WGS sequence"/>
</dbReference>
<dbReference type="RefSeq" id="WP_271925775.1">
    <property type="nucleotide sequence ID" value="NZ_JAQNDO010000001.1"/>
</dbReference>
<gene>
    <name evidence="2" type="ORF">POL67_38855</name>
</gene>
<sequence length="266" mass="27628">MEKLRLVPLLLGLLATACGSAVPEPSTPSSLLASSSYSGASSAFSAPSGPSIPSHGDARGALVVRPDLACVPFVLRVELGDPKAGLDLLEKATLAIKERFGASTGGAATIAMLGANTTAAPEYTKVKDDKPPPARFIVTVDGAVEVPLAAEAGYWARARLVAGLVEASRKQDALVPSTGEGAPEIEVAFGSPEIKLRDPESHRAELVKRWVERARAFARVAESQTAPLHLVSCEPPSAITQTPISLEQVGLALPVSCRIDVAPLSR</sequence>
<evidence type="ECO:0008006" key="4">
    <source>
        <dbReference type="Google" id="ProtNLM"/>
    </source>
</evidence>
<evidence type="ECO:0000256" key="1">
    <source>
        <dbReference type="SAM" id="SignalP"/>
    </source>
</evidence>
<dbReference type="PROSITE" id="PS51257">
    <property type="entry name" value="PROKAR_LIPOPROTEIN"/>
    <property type="match status" value="1"/>
</dbReference>
<organism evidence="2 3">
    <name type="scientific">Polyangium mundeleinium</name>
    <dbReference type="NCBI Taxonomy" id="2995306"/>
    <lineage>
        <taxon>Bacteria</taxon>
        <taxon>Pseudomonadati</taxon>
        <taxon>Myxococcota</taxon>
        <taxon>Polyangia</taxon>
        <taxon>Polyangiales</taxon>
        <taxon>Polyangiaceae</taxon>
        <taxon>Polyangium</taxon>
    </lineage>
</organism>
<name>A0ABT5F2N9_9BACT</name>
<evidence type="ECO:0000313" key="3">
    <source>
        <dbReference type="Proteomes" id="UP001221411"/>
    </source>
</evidence>
<proteinExistence type="predicted"/>
<evidence type="ECO:0000313" key="2">
    <source>
        <dbReference type="EMBL" id="MDC0747355.1"/>
    </source>
</evidence>
<feature type="signal peptide" evidence="1">
    <location>
        <begin position="1"/>
        <end position="21"/>
    </location>
</feature>
<accession>A0ABT5F2N9</accession>
<keyword evidence="1" id="KW-0732">Signal</keyword>
<feature type="chain" id="PRO_5047137450" description="Lipoprotein" evidence="1">
    <location>
        <begin position="22"/>
        <end position="266"/>
    </location>
</feature>
<dbReference type="EMBL" id="JAQNDO010000001">
    <property type="protein sequence ID" value="MDC0747355.1"/>
    <property type="molecule type" value="Genomic_DNA"/>
</dbReference>
<keyword evidence="3" id="KW-1185">Reference proteome</keyword>
<protein>
    <recommendedName>
        <fullName evidence="4">Lipoprotein</fullName>
    </recommendedName>
</protein>
<comment type="caution">
    <text evidence="2">The sequence shown here is derived from an EMBL/GenBank/DDBJ whole genome shotgun (WGS) entry which is preliminary data.</text>
</comment>
<reference evidence="2 3" key="1">
    <citation type="submission" date="2022-11" db="EMBL/GenBank/DDBJ databases">
        <title>Minimal conservation of predation-associated metabolite biosynthetic gene clusters underscores biosynthetic potential of Myxococcota including descriptions for ten novel species: Archangium lansinium sp. nov., Myxococcus landrumus sp. nov., Nannocystis bai.</title>
        <authorList>
            <person name="Ahearne A."/>
            <person name="Stevens C."/>
            <person name="Dowd S."/>
        </authorList>
    </citation>
    <scope>NUCLEOTIDE SEQUENCE [LARGE SCALE GENOMIC DNA]</scope>
    <source>
        <strain evidence="2 3">RJM3</strain>
    </source>
</reference>